<dbReference type="AlphaFoldDB" id="A0A7W3TLL4"/>
<dbReference type="Proteomes" id="UP000523196">
    <property type="component" value="Unassembled WGS sequence"/>
</dbReference>
<reference evidence="1 2" key="1">
    <citation type="submission" date="2020-08" db="EMBL/GenBank/DDBJ databases">
        <authorList>
            <person name="Xu S."/>
            <person name="Li A."/>
        </authorList>
    </citation>
    <scope>NUCLEOTIDE SEQUENCE [LARGE SCALE GENOMIC DNA]</scope>
    <source>
        <strain evidence="1 2">119BY6-57</strain>
    </source>
</reference>
<accession>A0A7W3TLL4</accession>
<keyword evidence="2" id="KW-1185">Reference proteome</keyword>
<protein>
    <submittedName>
        <fullName evidence="1">Uncharacterized protein</fullName>
    </submittedName>
</protein>
<sequence length="303" mass="31918">MRLATPPPDVPLPPRHPHDGLLRALSLAQAVLAREVATLARAQSAGDVLWDAIDLPAGAPGPQDRSRLAAAAPLYFASELENAGLLATAEQVAGLFASGAIVQPLGPVSRQLNDFWRARRERLDAGEREAIFARAIEPAAFVPQMGALCEAIVAQADGSDLRERVVLEAAAGTLAAFLAQRVDPMAAMASREIVETINLALGFLRDRMLQSAFGVQSLWQLLAIHSQGRGGDASRVQRHVDQGRAGQTVLLWLAAHAFEPAPQVDPADLELVGAAQRWLAGRAVARTLPQAAPGAVAALPVAA</sequence>
<evidence type="ECO:0000313" key="1">
    <source>
        <dbReference type="EMBL" id="MBB1060595.1"/>
    </source>
</evidence>
<dbReference type="RefSeq" id="WP_182686679.1">
    <property type="nucleotide sequence ID" value="NZ_JACHTF010000007.1"/>
</dbReference>
<proteinExistence type="predicted"/>
<name>A0A7W3TLL4_9GAMM</name>
<gene>
    <name evidence="1" type="ORF">H4F98_08415</name>
</gene>
<comment type="caution">
    <text evidence="1">The sequence shown here is derived from an EMBL/GenBank/DDBJ whole genome shotgun (WGS) entry which is preliminary data.</text>
</comment>
<dbReference type="EMBL" id="JACHTF010000007">
    <property type="protein sequence ID" value="MBB1060595.1"/>
    <property type="molecule type" value="Genomic_DNA"/>
</dbReference>
<organism evidence="1 2">
    <name type="scientific">Marilutibacter spongiae</name>
    <dbReference type="NCBI Taxonomy" id="2025720"/>
    <lineage>
        <taxon>Bacteria</taxon>
        <taxon>Pseudomonadati</taxon>
        <taxon>Pseudomonadota</taxon>
        <taxon>Gammaproteobacteria</taxon>
        <taxon>Lysobacterales</taxon>
        <taxon>Lysobacteraceae</taxon>
        <taxon>Marilutibacter</taxon>
    </lineage>
</organism>
<evidence type="ECO:0000313" key="2">
    <source>
        <dbReference type="Proteomes" id="UP000523196"/>
    </source>
</evidence>